<dbReference type="InterPro" id="IPR000531">
    <property type="entry name" value="Beta-barrel_TonB"/>
</dbReference>
<organism evidence="17 18">
    <name type="scientific">Mucilaginibacter auburnensis</name>
    <dbReference type="NCBI Taxonomy" id="1457233"/>
    <lineage>
        <taxon>Bacteria</taxon>
        <taxon>Pseudomonadati</taxon>
        <taxon>Bacteroidota</taxon>
        <taxon>Sphingobacteriia</taxon>
        <taxon>Sphingobacteriales</taxon>
        <taxon>Sphingobacteriaceae</taxon>
        <taxon>Mucilaginibacter</taxon>
    </lineage>
</organism>
<dbReference type="GO" id="GO:0009279">
    <property type="term" value="C:cell outer membrane"/>
    <property type="evidence" value="ECO:0007669"/>
    <property type="project" value="UniProtKB-SubCell"/>
</dbReference>
<evidence type="ECO:0000313" key="18">
    <source>
        <dbReference type="Proteomes" id="UP000242687"/>
    </source>
</evidence>
<evidence type="ECO:0000256" key="11">
    <source>
        <dbReference type="ARBA" id="ARBA00023237"/>
    </source>
</evidence>
<dbReference type="SUPFAM" id="SSF56935">
    <property type="entry name" value="Porins"/>
    <property type="match status" value="1"/>
</dbReference>
<keyword evidence="10 12" id="KW-0472">Membrane</keyword>
<keyword evidence="2 12" id="KW-0813">Transport</keyword>
<keyword evidence="8" id="KW-0406">Ion transport</keyword>
<evidence type="ECO:0000256" key="10">
    <source>
        <dbReference type="ARBA" id="ARBA00023136"/>
    </source>
</evidence>
<keyword evidence="17" id="KW-0675">Receptor</keyword>
<feature type="domain" description="TonB-dependent receptor plug" evidence="16">
    <location>
        <begin position="125"/>
        <end position="235"/>
    </location>
</feature>
<evidence type="ECO:0000256" key="7">
    <source>
        <dbReference type="ARBA" id="ARBA00023004"/>
    </source>
</evidence>
<evidence type="ECO:0000313" key="17">
    <source>
        <dbReference type="EMBL" id="PJJ85061.1"/>
    </source>
</evidence>
<keyword evidence="3 12" id="KW-1134">Transmembrane beta strand</keyword>
<comment type="caution">
    <text evidence="17">The sequence shown here is derived from an EMBL/GenBank/DDBJ whole genome shotgun (WGS) entry which is preliminary data.</text>
</comment>
<evidence type="ECO:0000256" key="6">
    <source>
        <dbReference type="ARBA" id="ARBA00022729"/>
    </source>
</evidence>
<evidence type="ECO:0000256" key="4">
    <source>
        <dbReference type="ARBA" id="ARBA00022496"/>
    </source>
</evidence>
<dbReference type="Gene3D" id="2.170.130.10">
    <property type="entry name" value="TonB-dependent receptor, plug domain"/>
    <property type="match status" value="1"/>
</dbReference>
<dbReference type="RefSeq" id="WP_100341214.1">
    <property type="nucleotide sequence ID" value="NZ_PGFJ01000001.1"/>
</dbReference>
<dbReference type="PROSITE" id="PS52016">
    <property type="entry name" value="TONB_DEPENDENT_REC_3"/>
    <property type="match status" value="1"/>
</dbReference>
<keyword evidence="4" id="KW-0410">Iron transport</keyword>
<name>A0A2H9VW79_9SPHI</name>
<accession>A0A2H9VW79</accession>
<dbReference type="InterPro" id="IPR036942">
    <property type="entry name" value="Beta-barrel_TonB_sf"/>
</dbReference>
<evidence type="ECO:0000256" key="14">
    <source>
        <dbReference type="SAM" id="SignalP"/>
    </source>
</evidence>
<dbReference type="PANTHER" id="PTHR32552:SF89">
    <property type="entry name" value="CATECHOLATE SIDEROPHORE RECEPTOR FIU"/>
    <property type="match status" value="1"/>
</dbReference>
<evidence type="ECO:0000259" key="15">
    <source>
        <dbReference type="Pfam" id="PF00593"/>
    </source>
</evidence>
<keyword evidence="5 12" id="KW-0812">Transmembrane</keyword>
<dbReference type="EMBL" id="PGFJ01000001">
    <property type="protein sequence ID" value="PJJ85061.1"/>
    <property type="molecule type" value="Genomic_DNA"/>
</dbReference>
<evidence type="ECO:0000256" key="3">
    <source>
        <dbReference type="ARBA" id="ARBA00022452"/>
    </source>
</evidence>
<evidence type="ECO:0000256" key="12">
    <source>
        <dbReference type="PROSITE-ProRule" id="PRU01360"/>
    </source>
</evidence>
<dbReference type="OrthoDB" id="9782587at2"/>
<keyword evidence="18" id="KW-1185">Reference proteome</keyword>
<evidence type="ECO:0000259" key="16">
    <source>
        <dbReference type="Pfam" id="PF07715"/>
    </source>
</evidence>
<dbReference type="SUPFAM" id="SSF49464">
    <property type="entry name" value="Carboxypeptidase regulatory domain-like"/>
    <property type="match status" value="1"/>
</dbReference>
<keyword evidence="7" id="KW-0408">Iron</keyword>
<dbReference type="AlphaFoldDB" id="A0A2H9VW79"/>
<evidence type="ECO:0000256" key="9">
    <source>
        <dbReference type="ARBA" id="ARBA00023077"/>
    </source>
</evidence>
<feature type="signal peptide" evidence="14">
    <location>
        <begin position="1"/>
        <end position="19"/>
    </location>
</feature>
<proteinExistence type="inferred from homology"/>
<evidence type="ECO:0000256" key="2">
    <source>
        <dbReference type="ARBA" id="ARBA00022448"/>
    </source>
</evidence>
<evidence type="ECO:0000256" key="5">
    <source>
        <dbReference type="ARBA" id="ARBA00022692"/>
    </source>
</evidence>
<dbReference type="Pfam" id="PF07715">
    <property type="entry name" value="Plug"/>
    <property type="match status" value="1"/>
</dbReference>
<dbReference type="Pfam" id="PF13715">
    <property type="entry name" value="CarbopepD_reg_2"/>
    <property type="match status" value="1"/>
</dbReference>
<dbReference type="GO" id="GO:0015344">
    <property type="term" value="F:siderophore uptake transmembrane transporter activity"/>
    <property type="evidence" value="ECO:0007669"/>
    <property type="project" value="TreeGrafter"/>
</dbReference>
<gene>
    <name evidence="17" type="ORF">CLV57_2086</name>
</gene>
<comment type="similarity">
    <text evidence="12 13">Belongs to the TonB-dependent receptor family.</text>
</comment>
<keyword evidence="11 12" id="KW-0998">Cell outer membrane</keyword>
<evidence type="ECO:0000256" key="1">
    <source>
        <dbReference type="ARBA" id="ARBA00004571"/>
    </source>
</evidence>
<dbReference type="Gene3D" id="2.40.170.20">
    <property type="entry name" value="TonB-dependent receptor, beta-barrel domain"/>
    <property type="match status" value="1"/>
</dbReference>
<feature type="domain" description="TonB-dependent receptor-like beta-barrel" evidence="15">
    <location>
        <begin position="367"/>
        <end position="836"/>
    </location>
</feature>
<evidence type="ECO:0000256" key="8">
    <source>
        <dbReference type="ARBA" id="ARBA00023065"/>
    </source>
</evidence>
<keyword evidence="9 13" id="KW-0798">TonB box</keyword>
<reference evidence="17 18" key="1">
    <citation type="submission" date="2017-11" db="EMBL/GenBank/DDBJ databases">
        <title>Genomic Encyclopedia of Archaeal and Bacterial Type Strains, Phase II (KMG-II): From Individual Species to Whole Genera.</title>
        <authorList>
            <person name="Goeker M."/>
        </authorList>
    </citation>
    <scope>NUCLEOTIDE SEQUENCE [LARGE SCALE GENOMIC DNA]</scope>
    <source>
        <strain evidence="17 18">DSM 28175</strain>
    </source>
</reference>
<feature type="chain" id="PRO_5014172025" evidence="14">
    <location>
        <begin position="20"/>
        <end position="876"/>
    </location>
</feature>
<dbReference type="InterPro" id="IPR008969">
    <property type="entry name" value="CarboxyPept-like_regulatory"/>
</dbReference>
<comment type="subcellular location">
    <subcellularLocation>
        <location evidence="1 12">Cell outer membrane</location>
        <topology evidence="1 12">Multi-pass membrane protein</topology>
    </subcellularLocation>
</comment>
<dbReference type="InterPro" id="IPR039426">
    <property type="entry name" value="TonB-dep_rcpt-like"/>
</dbReference>
<sequence>MRKLLLAAFLLFAGTAVFAQQSVSVKGTVTDKSNQPLPGATVQCLTVPGGTATDVNGKFTLNNLPASNQLKLRVTYTGYTSVERIVDASAGGIDTLKIVLSNTDALSLTEVIVTASTGSGNRLTSSLSTSSLKSADLEKAAPRTTAEIFRSIPGVRSEATGGEGNANITVRGVPLSSGGSKYLQLQEDGLPVLQFGDIAFATADIFLRADQTLSRIEAVRGGSASTMATNSPAGIINFISKTGATEGGTVATTVGLDYQNFRTDFNYGAPIGNGLSFNIGGFYRQGQGPRTAGFLANNGGQIKANLTKQFNGGYVRVYFKLLDDRAAAYMPMPVQVTGSNDNPTYTSLPTFNINHGALQTPYILQTQGLGPNGGPYTSQVSDGMHPLSKTIGSEIQFDLGDRWTLDNRNRAAFNSGEFIAPFPASVGSTSAMLNQIGTATGRVLTGATVTNAVTGQAYTGSQAMIIHMFDAKLNNFNNFINDFKLRKDFDKAKLTFGYYKSSQNINMDWLFNSYLTSLDGESAVPLNITTAGGTSLSNNGQYAYGAPVWGNLHRNYNVNYDISAPYAGINLDLSSKLKFDGSLRYDMGRVRGNYSGNVQRSYDVNNDGTISANEQSVSAINFSDAKPVNYNYKYLSFSAGLNYLIDPSNAVFARYSSGGTAQADRILFTSSIFANGGAATAYNRIDQGELGWKLKYDKGGLFLTGFYAHTKEAGEFEVTTQRIIQNSYRAFGVELEGVTNVSSNFDVRYSATFTHARIVDGQYKGNKPRRQADLIYNIVPTYKAGALSFGASVLGTTASFTQDVNQLKLPAYVYVNPFFNYRFGKKWSASLNANNVFNAMGFTEAEEAAITGGQSNIVRARSITGRTISTTVMFNF</sequence>
<dbReference type="Proteomes" id="UP000242687">
    <property type="component" value="Unassembled WGS sequence"/>
</dbReference>
<evidence type="ECO:0000256" key="13">
    <source>
        <dbReference type="RuleBase" id="RU003357"/>
    </source>
</evidence>
<dbReference type="InterPro" id="IPR037066">
    <property type="entry name" value="Plug_dom_sf"/>
</dbReference>
<dbReference type="Gene3D" id="2.60.40.1120">
    <property type="entry name" value="Carboxypeptidase-like, regulatory domain"/>
    <property type="match status" value="1"/>
</dbReference>
<dbReference type="PANTHER" id="PTHR32552">
    <property type="entry name" value="FERRICHROME IRON RECEPTOR-RELATED"/>
    <property type="match status" value="1"/>
</dbReference>
<keyword evidence="6 14" id="KW-0732">Signal</keyword>
<protein>
    <submittedName>
        <fullName evidence="17">Outer membrane receptor protein involved in Fe transport</fullName>
    </submittedName>
</protein>
<dbReference type="InterPro" id="IPR012910">
    <property type="entry name" value="Plug_dom"/>
</dbReference>
<dbReference type="Pfam" id="PF00593">
    <property type="entry name" value="TonB_dep_Rec_b-barrel"/>
    <property type="match status" value="1"/>
</dbReference>